<evidence type="ECO:0000256" key="9">
    <source>
        <dbReference type="ARBA" id="ARBA00023125"/>
    </source>
</evidence>
<evidence type="ECO:0000256" key="3">
    <source>
        <dbReference type="ARBA" id="ARBA00022722"/>
    </source>
</evidence>
<gene>
    <name evidence="12" type="ORF">PhaeoP88_03466</name>
</gene>
<keyword evidence="9 10" id="KW-0238">DNA-binding</keyword>
<proteinExistence type="inferred from homology"/>
<name>A0A2I7KDW4_9RHOB</name>
<dbReference type="InterPro" id="IPR055180">
    <property type="entry name" value="HsdR_RecA-like_helicase_dom_2"/>
</dbReference>
<dbReference type="GO" id="GO:0003677">
    <property type="term" value="F:DNA binding"/>
    <property type="evidence" value="ECO:0007669"/>
    <property type="project" value="UniProtKB-KW"/>
</dbReference>
<keyword evidence="8 10" id="KW-0067">ATP-binding</keyword>
<dbReference type="InterPro" id="IPR014001">
    <property type="entry name" value="Helicase_ATP-bd"/>
</dbReference>
<evidence type="ECO:0000256" key="7">
    <source>
        <dbReference type="ARBA" id="ARBA00022801"/>
    </source>
</evidence>
<evidence type="ECO:0000256" key="4">
    <source>
        <dbReference type="ARBA" id="ARBA00022741"/>
    </source>
</evidence>
<evidence type="ECO:0000256" key="6">
    <source>
        <dbReference type="ARBA" id="ARBA00022759"/>
    </source>
</evidence>
<dbReference type="SMART" id="SM00487">
    <property type="entry name" value="DEXDc"/>
    <property type="match status" value="1"/>
</dbReference>
<feature type="domain" description="Helicase ATP-binding" evidence="11">
    <location>
        <begin position="330"/>
        <end position="503"/>
    </location>
</feature>
<keyword evidence="7 10" id="KW-0378">Hydrolase</keyword>
<keyword evidence="6" id="KW-0255">Endonuclease</keyword>
<evidence type="ECO:0000256" key="10">
    <source>
        <dbReference type="RuleBase" id="RU364115"/>
    </source>
</evidence>
<evidence type="ECO:0000256" key="5">
    <source>
        <dbReference type="ARBA" id="ARBA00022747"/>
    </source>
</evidence>
<dbReference type="GO" id="GO:0009307">
    <property type="term" value="P:DNA restriction-modification system"/>
    <property type="evidence" value="ECO:0007669"/>
    <property type="project" value="UniProtKB-KW"/>
</dbReference>
<comment type="similarity">
    <text evidence="2 10">Belongs to the HsdR family.</text>
</comment>
<dbReference type="InterPro" id="IPR007409">
    <property type="entry name" value="Restrct_endonuc_type1_HsdR_N"/>
</dbReference>
<dbReference type="RefSeq" id="WP_102884180.1">
    <property type="nucleotide sequence ID" value="NZ_CP010725.1"/>
</dbReference>
<sequence length="1092" mass="121287">MRDIPDTREEAAAKLPALHVMMVMGWQYLSPADALTSRGSERAVLLGDVLRQRLARHRFDFKGQRHPLSPAAIDAVVREISATHLGEGLIPANKAIYIHLTKGITVSEFVEGQKTSVTVPLVDWSDVEANDFHVTEELSVERPAGLGKYRPDIVGYVNGIPLTVIEAKRPVSSSKNKAMVEEGISQHLRNQKGDGIQDLYAYSQLLLSISGSDARYATTATPKKFWSIWREEGLTDAYMTEVRNRALSKAQRVALLSGRPSGDQKSYYTLHAAAVALTEQDRMIIGLLRPDRLLDMVRRFIFFDQKIGKIVARYQQVQGTKSIVDQVSKQKPDGSREGGVIWHTTGSGKSNLMVLLTKALLLDAGLADFRVIIVTDRIDLEKQLAGTFLTGGAFGSVIATKKEGETAKARSGEDLAGRIGQGNDRIIFTLLQKFNSATKRPECHNPSDKLIVLVDEGHRSQGGENHERMRKALPNAAFIAFTGTPLLKADKTRNKFGPILHAYTMQRAVEDGAVTPLVYEERRPVVDINDKAIDAWFDKITAALSDKQKSDLKRKYSTRGQIYGAANRIDLIAWDIAEHFNTNFKSLDLGLKGQLATDSKLSAIRFKEALDATGLVTSAIVVSAPDTREGHEDTDEAKLPEVQAWWKANVGKDEEGYLTKVIDGFGTDGDPDILIVVDKLLTGFDEPKNAVLYIDKHLKSHNLLQAIARVNRLHEAKQFGYLVDYRGILAELDSSIKDYQDLAAQTQAGYDIDDLAGTIANVSTEYKRLPALHDALWAIFKDVKNKADLHQYRQVLMPSFRDDESGITVDDHQKTREDFYDALTEFGMCLKLALSSRTFFEDRSFDEATIAKYKRDLKFFADIRAQAKQDAQETVDFSVYEDQIRSLVDKQVVGEDIVDPEGVILVGALGNDGDPEDWSEEKTRAEADVIKTRLRKTIEQDLIDDPHAQTVFSKLLKEAIADAEALFDHPGKQYVLFKDLEELVAKRATPGVPDRFADRPRAQAYYGAFLDQLGASAGDHAEDDLVTEAEWVDATVNDAVVTHSINPANIEAEIRKTMLPRYFDFLGGLDSANEMIERVIAIVRAGATKGKS</sequence>
<accession>A0A2I7KDW4</accession>
<dbReference type="InterPro" id="IPR051268">
    <property type="entry name" value="Type-I_R_enzyme_R_subunit"/>
</dbReference>
<dbReference type="InterPro" id="IPR027417">
    <property type="entry name" value="P-loop_NTPase"/>
</dbReference>
<dbReference type="GO" id="GO:0005524">
    <property type="term" value="F:ATP binding"/>
    <property type="evidence" value="ECO:0007669"/>
    <property type="project" value="UniProtKB-KW"/>
</dbReference>
<dbReference type="EC" id="3.1.21.3" evidence="10"/>
<dbReference type="CDD" id="cd18800">
    <property type="entry name" value="SF2_C_EcoR124I-like"/>
    <property type="match status" value="1"/>
</dbReference>
<protein>
    <recommendedName>
        <fullName evidence="10">Type I restriction enzyme endonuclease subunit</fullName>
        <shortName evidence="10">R protein</shortName>
        <ecNumber evidence="10">3.1.21.3</ecNumber>
    </recommendedName>
</protein>
<keyword evidence="5 10" id="KW-0680">Restriction system</keyword>
<reference evidence="12 13" key="2">
    <citation type="journal article" date="2017" name="Genome Biol. Evol.">
        <title>Trajectories and Drivers of Genome Evolution in Surface-Associated Marine Phaeobacter.</title>
        <authorList>
            <person name="Freese H.M."/>
            <person name="Sikorski J."/>
            <person name="Bunk B."/>
            <person name="Scheuner C."/>
            <person name="Meier-Kolthoff J.P."/>
            <person name="Sproer C."/>
            <person name="Gram L."/>
            <person name="Overmann J."/>
        </authorList>
    </citation>
    <scope>NUCLEOTIDE SEQUENCE [LARGE SCALE GENOMIC DNA]</scope>
    <source>
        <strain evidence="12 13">P88</strain>
    </source>
</reference>
<dbReference type="Pfam" id="PF22679">
    <property type="entry name" value="T1R_D3-like"/>
    <property type="match status" value="1"/>
</dbReference>
<dbReference type="CDD" id="cd22332">
    <property type="entry name" value="HsdR_N"/>
    <property type="match status" value="1"/>
</dbReference>
<organism evidence="12 13">
    <name type="scientific">Phaeobacter inhibens</name>
    <dbReference type="NCBI Taxonomy" id="221822"/>
    <lineage>
        <taxon>Bacteria</taxon>
        <taxon>Pseudomonadati</taxon>
        <taxon>Pseudomonadota</taxon>
        <taxon>Alphaproteobacteria</taxon>
        <taxon>Rhodobacterales</taxon>
        <taxon>Roseobacteraceae</taxon>
        <taxon>Phaeobacter</taxon>
    </lineage>
</organism>
<comment type="catalytic activity">
    <reaction evidence="1 10">
        <text>Endonucleolytic cleavage of DNA to give random double-stranded fragments with terminal 5'-phosphates, ATP is simultaneously hydrolyzed.</text>
        <dbReference type="EC" id="3.1.21.3"/>
    </reaction>
</comment>
<dbReference type="GO" id="GO:0009035">
    <property type="term" value="F:type I site-specific deoxyribonuclease activity"/>
    <property type="evidence" value="ECO:0007669"/>
    <property type="project" value="UniProtKB-EC"/>
</dbReference>
<dbReference type="Gene3D" id="3.40.50.300">
    <property type="entry name" value="P-loop containing nucleotide triphosphate hydrolases"/>
    <property type="match status" value="2"/>
</dbReference>
<evidence type="ECO:0000313" key="13">
    <source>
        <dbReference type="Proteomes" id="UP000236447"/>
    </source>
</evidence>
<evidence type="ECO:0000256" key="1">
    <source>
        <dbReference type="ARBA" id="ARBA00000851"/>
    </source>
</evidence>
<dbReference type="CDD" id="cd18030">
    <property type="entry name" value="DEXHc_RE_I_HsdR"/>
    <property type="match status" value="1"/>
</dbReference>
<keyword evidence="3" id="KW-0540">Nuclease</keyword>
<reference evidence="12 13" key="1">
    <citation type="journal article" date="2017" name="Front. Microbiol.">
        <title>Phaeobacter piscinae sp. nov., a species of the Roseobacter group and potential aquaculture probiont.</title>
        <authorList>
            <person name="Sonnenschein E.C."/>
            <person name="Phippen C.B.W."/>
            <person name="Nielsen K.F."/>
            <person name="Mateiu R.V."/>
            <person name="Melchiorsen J."/>
            <person name="Gram L."/>
            <person name="Overmann J."/>
            <person name="Freese H.M."/>
        </authorList>
    </citation>
    <scope>NUCLEOTIDE SEQUENCE [LARGE SCALE GENOMIC DNA]</scope>
    <source>
        <strain evidence="12 13">P88</strain>
    </source>
</reference>
<dbReference type="Pfam" id="PF04313">
    <property type="entry name" value="HSDR_N"/>
    <property type="match status" value="1"/>
</dbReference>
<evidence type="ECO:0000256" key="2">
    <source>
        <dbReference type="ARBA" id="ARBA00008598"/>
    </source>
</evidence>
<comment type="function">
    <text evidence="10">Subunit R is required for both nuclease and ATPase activities, but not for modification.</text>
</comment>
<comment type="subunit">
    <text evidence="10">The type I restriction/modification system is composed of three polypeptides R, M and S.</text>
</comment>
<evidence type="ECO:0000256" key="8">
    <source>
        <dbReference type="ARBA" id="ARBA00022840"/>
    </source>
</evidence>
<dbReference type="PROSITE" id="PS51192">
    <property type="entry name" value="HELICASE_ATP_BIND_1"/>
    <property type="match status" value="1"/>
</dbReference>
<dbReference type="Pfam" id="PF18766">
    <property type="entry name" value="SWI2_SNF2"/>
    <property type="match status" value="1"/>
</dbReference>
<dbReference type="PANTHER" id="PTHR30195">
    <property type="entry name" value="TYPE I SITE-SPECIFIC DEOXYRIBONUCLEASE PROTEIN SUBUNIT M AND R"/>
    <property type="match status" value="1"/>
</dbReference>
<dbReference type="NCBIfam" id="TIGR00348">
    <property type="entry name" value="hsdR"/>
    <property type="match status" value="1"/>
</dbReference>
<evidence type="ECO:0000259" key="11">
    <source>
        <dbReference type="PROSITE" id="PS51192"/>
    </source>
</evidence>
<dbReference type="EMBL" id="CP010725">
    <property type="protein sequence ID" value="AUR00787.1"/>
    <property type="molecule type" value="Genomic_DNA"/>
</dbReference>
<dbReference type="REBASE" id="229220">
    <property type="entry name" value="PinP88IIP"/>
</dbReference>
<dbReference type="InterPro" id="IPR004473">
    <property type="entry name" value="Restrct_endonuc_typeI_HsdR"/>
</dbReference>
<dbReference type="Proteomes" id="UP000236447">
    <property type="component" value="Chromosome"/>
</dbReference>
<dbReference type="InterPro" id="IPR040980">
    <property type="entry name" value="SWI2_SNF2"/>
</dbReference>
<dbReference type="Gene3D" id="3.90.1570.50">
    <property type="match status" value="1"/>
</dbReference>
<dbReference type="SUPFAM" id="SSF52540">
    <property type="entry name" value="P-loop containing nucleoside triphosphate hydrolases"/>
    <property type="match status" value="1"/>
</dbReference>
<keyword evidence="4 10" id="KW-0547">Nucleotide-binding</keyword>
<dbReference type="PANTHER" id="PTHR30195:SF15">
    <property type="entry name" value="TYPE I RESTRICTION ENZYME HINDI ENDONUCLEASE SUBUNIT"/>
    <property type="match status" value="1"/>
</dbReference>
<dbReference type="AlphaFoldDB" id="A0A2I7KDW4"/>
<evidence type="ECO:0000313" key="12">
    <source>
        <dbReference type="EMBL" id="AUR00787.1"/>
    </source>
</evidence>